<evidence type="ECO:0000313" key="3">
    <source>
        <dbReference type="Proteomes" id="UP000182811"/>
    </source>
</evidence>
<dbReference type="AlphaFoldDB" id="A0A1J5NVE6"/>
<gene>
    <name evidence="2" type="ORF">MOTE_09830</name>
</gene>
<reference evidence="2 3" key="1">
    <citation type="submission" date="2016-08" db="EMBL/GenBank/DDBJ databases">
        <title>Genome-based comparison of Moorella thermoacetic strains.</title>
        <authorList>
            <person name="Poehlein A."/>
            <person name="Bengelsdorf F.R."/>
            <person name="Esser C."/>
            <person name="Duerre P."/>
            <person name="Daniel R."/>
        </authorList>
    </citation>
    <scope>NUCLEOTIDE SEQUENCE [LARGE SCALE GENOMIC DNA]</scope>
    <source>
        <strain evidence="2 3">DSM 21394</strain>
    </source>
</reference>
<accession>A0A1J5NVE6</accession>
<dbReference type="EMBL" id="MDDC01000007">
    <property type="protein sequence ID" value="OIQ59727.1"/>
    <property type="molecule type" value="Genomic_DNA"/>
</dbReference>
<organism evidence="2 3">
    <name type="scientific">Neomoorella thermoacetica</name>
    <name type="common">Clostridium thermoaceticum</name>
    <dbReference type="NCBI Taxonomy" id="1525"/>
    <lineage>
        <taxon>Bacteria</taxon>
        <taxon>Bacillati</taxon>
        <taxon>Bacillota</taxon>
        <taxon>Clostridia</taxon>
        <taxon>Neomoorellales</taxon>
        <taxon>Neomoorellaceae</taxon>
        <taxon>Neomoorella</taxon>
    </lineage>
</organism>
<dbReference type="Proteomes" id="UP000182811">
    <property type="component" value="Unassembled WGS sequence"/>
</dbReference>
<protein>
    <submittedName>
        <fullName evidence="2">Uncharacterized protein</fullName>
    </submittedName>
</protein>
<feature type="compositionally biased region" description="Basic and acidic residues" evidence="1">
    <location>
        <begin position="76"/>
        <end position="86"/>
    </location>
</feature>
<comment type="caution">
    <text evidence="2">The sequence shown here is derived from an EMBL/GenBank/DDBJ whole genome shotgun (WGS) entry which is preliminary data.</text>
</comment>
<proteinExistence type="predicted"/>
<evidence type="ECO:0000313" key="2">
    <source>
        <dbReference type="EMBL" id="OIQ59727.1"/>
    </source>
</evidence>
<feature type="region of interest" description="Disordered" evidence="1">
    <location>
        <begin position="67"/>
        <end position="99"/>
    </location>
</feature>
<name>A0A1J5NVE6_NEOTH</name>
<evidence type="ECO:0000256" key="1">
    <source>
        <dbReference type="SAM" id="MobiDB-lite"/>
    </source>
</evidence>
<sequence>MPRQARPGYRRFEMALPIDHPVWSAPPRERAARARELIDLGLVIEKRLVGIDEKLDAILAVLTKGMGDRSGVAPKKAPETHKKLEGKSGAGVEFKGKTKEPQSSYLDDFLKAFGE</sequence>